<feature type="non-terminal residue" evidence="1">
    <location>
        <position position="1"/>
    </location>
</feature>
<evidence type="ECO:0000313" key="2">
    <source>
        <dbReference type="Proteomes" id="UP000053825"/>
    </source>
</evidence>
<evidence type="ECO:0000313" key="1">
    <source>
        <dbReference type="EMBL" id="KOC62855.1"/>
    </source>
</evidence>
<protein>
    <recommendedName>
        <fullName evidence="3">Histone-lysine N-methyltransferase SETMAR</fullName>
    </recommendedName>
</protein>
<sequence>VLPHPPNSPYLALSDYCLFFPLKNSIPYKKFGSLNVTKNRFDQYSVDKSKEFWKNDITRFPER</sequence>
<dbReference type="Gene3D" id="3.30.420.10">
    <property type="entry name" value="Ribonuclease H-like superfamily/Ribonuclease H"/>
    <property type="match status" value="1"/>
</dbReference>
<gene>
    <name evidence="1" type="ORF">WH47_02558</name>
</gene>
<accession>A0A0L7QW93</accession>
<name>A0A0L7QW93_9HYME</name>
<dbReference type="Proteomes" id="UP000053825">
    <property type="component" value="Unassembled WGS sequence"/>
</dbReference>
<evidence type="ECO:0008006" key="3">
    <source>
        <dbReference type="Google" id="ProtNLM"/>
    </source>
</evidence>
<dbReference type="InterPro" id="IPR036397">
    <property type="entry name" value="RNaseH_sf"/>
</dbReference>
<dbReference type="GO" id="GO:0003676">
    <property type="term" value="F:nucleic acid binding"/>
    <property type="evidence" value="ECO:0007669"/>
    <property type="project" value="InterPro"/>
</dbReference>
<keyword evidence="2" id="KW-1185">Reference proteome</keyword>
<dbReference type="EMBL" id="KQ414716">
    <property type="protein sequence ID" value="KOC62855.1"/>
    <property type="molecule type" value="Genomic_DNA"/>
</dbReference>
<reference evidence="1 2" key="1">
    <citation type="submission" date="2015-07" db="EMBL/GenBank/DDBJ databases">
        <title>The genome of Habropoda laboriosa.</title>
        <authorList>
            <person name="Pan H."/>
            <person name="Kapheim K."/>
        </authorList>
    </citation>
    <scope>NUCLEOTIDE SEQUENCE [LARGE SCALE GENOMIC DNA]</scope>
    <source>
        <strain evidence="1">0110345459</strain>
    </source>
</reference>
<dbReference type="AlphaFoldDB" id="A0A0L7QW93"/>
<organism evidence="1 2">
    <name type="scientific">Habropoda laboriosa</name>
    <dbReference type="NCBI Taxonomy" id="597456"/>
    <lineage>
        <taxon>Eukaryota</taxon>
        <taxon>Metazoa</taxon>
        <taxon>Ecdysozoa</taxon>
        <taxon>Arthropoda</taxon>
        <taxon>Hexapoda</taxon>
        <taxon>Insecta</taxon>
        <taxon>Pterygota</taxon>
        <taxon>Neoptera</taxon>
        <taxon>Endopterygota</taxon>
        <taxon>Hymenoptera</taxon>
        <taxon>Apocrita</taxon>
        <taxon>Aculeata</taxon>
        <taxon>Apoidea</taxon>
        <taxon>Anthophila</taxon>
        <taxon>Apidae</taxon>
        <taxon>Habropoda</taxon>
    </lineage>
</organism>
<proteinExistence type="predicted"/>